<evidence type="ECO:0000313" key="1">
    <source>
        <dbReference type="EMBL" id="MEJ8662178.1"/>
    </source>
</evidence>
<name>A0ACC6QVA1_9ACTN</name>
<protein>
    <submittedName>
        <fullName evidence="1">Uncharacterized protein</fullName>
    </submittedName>
</protein>
<keyword evidence="2" id="KW-1185">Reference proteome</keyword>
<organism evidence="1 2">
    <name type="scientific">Streptomyces pratisoli</name>
    <dbReference type="NCBI Taxonomy" id="3139917"/>
    <lineage>
        <taxon>Bacteria</taxon>
        <taxon>Bacillati</taxon>
        <taxon>Actinomycetota</taxon>
        <taxon>Actinomycetes</taxon>
        <taxon>Kitasatosporales</taxon>
        <taxon>Streptomycetaceae</taxon>
        <taxon>Streptomyces</taxon>
    </lineage>
</organism>
<comment type="caution">
    <text evidence="1">The sequence shown here is derived from an EMBL/GenBank/DDBJ whole genome shotgun (WGS) entry which is preliminary data.</text>
</comment>
<reference evidence="1" key="1">
    <citation type="submission" date="2024-03" db="EMBL/GenBank/DDBJ databases">
        <title>Novel Streptomyces species of biotechnological and ecological value are a feature of Machair soil.</title>
        <authorList>
            <person name="Prole J.R."/>
            <person name="Goodfellow M."/>
            <person name="Allenby N."/>
            <person name="Ward A.C."/>
        </authorList>
    </citation>
    <scope>NUCLEOTIDE SEQUENCE</scope>
    <source>
        <strain evidence="1">MS1.AVA.4</strain>
    </source>
</reference>
<dbReference type="Proteomes" id="UP001375539">
    <property type="component" value="Unassembled WGS sequence"/>
</dbReference>
<sequence length="111" mass="12205">MIAHDATQLFPRVQSSRRFMVGLRVSRQSGRRFLGSAPFIVIDNDGCAEIPFGASLCKQAFRFNLCLGDDLASGFGCLSLYGLGIGSRFSQYFSCPLLCLGKYRVHARCSV</sequence>
<evidence type="ECO:0000313" key="2">
    <source>
        <dbReference type="Proteomes" id="UP001375539"/>
    </source>
</evidence>
<accession>A0ACC6QVA1</accession>
<dbReference type="EMBL" id="JBBKAI010000002">
    <property type="protein sequence ID" value="MEJ8662178.1"/>
    <property type="molecule type" value="Genomic_DNA"/>
</dbReference>
<gene>
    <name evidence="1" type="ORF">WKI58_37890</name>
</gene>
<proteinExistence type="predicted"/>